<dbReference type="SUPFAM" id="SSF53271">
    <property type="entry name" value="PRTase-like"/>
    <property type="match status" value="1"/>
</dbReference>
<name>A0A845MIM9_9PROT</name>
<organism evidence="3 4">
    <name type="scientific">Sneathiella chungangensis</name>
    <dbReference type="NCBI Taxonomy" id="1418234"/>
    <lineage>
        <taxon>Bacteria</taxon>
        <taxon>Pseudomonadati</taxon>
        <taxon>Pseudomonadota</taxon>
        <taxon>Alphaproteobacteria</taxon>
        <taxon>Sneathiellales</taxon>
        <taxon>Sneathiellaceae</taxon>
        <taxon>Sneathiella</taxon>
    </lineage>
</organism>
<evidence type="ECO:0000313" key="3">
    <source>
        <dbReference type="EMBL" id="MZR23270.1"/>
    </source>
</evidence>
<dbReference type="EMBL" id="WTVA01000015">
    <property type="protein sequence ID" value="MZR23270.1"/>
    <property type="molecule type" value="Genomic_DNA"/>
</dbReference>
<dbReference type="Proteomes" id="UP000445696">
    <property type="component" value="Unassembled WGS sequence"/>
</dbReference>
<dbReference type="PANTHER" id="PTHR47505:SF1">
    <property type="entry name" value="DNA UTILIZATION PROTEIN YHGH"/>
    <property type="match status" value="1"/>
</dbReference>
<dbReference type="RefSeq" id="WP_161339751.1">
    <property type="nucleotide sequence ID" value="NZ_JBHSDG010000003.1"/>
</dbReference>
<protein>
    <submittedName>
        <fullName evidence="3">ComF family protein</fullName>
    </submittedName>
</protein>
<keyword evidence="4" id="KW-1185">Reference proteome</keyword>
<comment type="caution">
    <text evidence="3">The sequence shown here is derived from an EMBL/GenBank/DDBJ whole genome shotgun (WGS) entry which is preliminary data.</text>
</comment>
<evidence type="ECO:0000256" key="1">
    <source>
        <dbReference type="ARBA" id="ARBA00008007"/>
    </source>
</evidence>
<comment type="similarity">
    <text evidence="1">Belongs to the ComF/GntX family.</text>
</comment>
<evidence type="ECO:0000313" key="4">
    <source>
        <dbReference type="Proteomes" id="UP000445696"/>
    </source>
</evidence>
<proteinExistence type="inferred from homology"/>
<dbReference type="InterPro" id="IPR044005">
    <property type="entry name" value="DZR_2"/>
</dbReference>
<gene>
    <name evidence="3" type="ORF">GQF03_13110</name>
</gene>
<dbReference type="InterPro" id="IPR000836">
    <property type="entry name" value="PRTase_dom"/>
</dbReference>
<dbReference type="CDD" id="cd06223">
    <property type="entry name" value="PRTases_typeI"/>
    <property type="match status" value="1"/>
</dbReference>
<dbReference type="InterPro" id="IPR051910">
    <property type="entry name" value="ComF/GntX_DNA_util-trans"/>
</dbReference>
<dbReference type="PANTHER" id="PTHR47505">
    <property type="entry name" value="DNA UTILIZATION PROTEIN YHGH"/>
    <property type="match status" value="1"/>
</dbReference>
<dbReference type="OrthoDB" id="9779910at2"/>
<dbReference type="InterPro" id="IPR029057">
    <property type="entry name" value="PRTase-like"/>
</dbReference>
<sequence>MSISATRLLNQLQKTALDAVFPPGCINCAEPIDTAGNLCAQCWPDMTYISAPFCETCGFPFEYNAGNGLVCGACLKQPPAYTRARAVLKYDTASRDMVLGYKHADQTNRAPAFANWMYRAGEKLLRDCDIICPVPLHHRRLIQRRFNQSALLACELSKLSGKPAIPDLIIRKRPTRSQGGLSAKARLRNVQGVFEINPARRELPENARIVLVDDVLTTGATVNSCSKTLLSAGAANVDVLTFSRVVRATNTAI</sequence>
<feature type="domain" description="Double zinc ribbon" evidence="2">
    <location>
        <begin position="16"/>
        <end position="75"/>
    </location>
</feature>
<reference evidence="3 4" key="1">
    <citation type="journal article" date="2014" name="Int. J. Syst. Evol. Microbiol.">
        <title>Sneathiella chungangensis sp. nov., isolated from a marine sand, and emended description of the genus Sneathiella.</title>
        <authorList>
            <person name="Siamphan C."/>
            <person name="Kim H."/>
            <person name="Lee J.S."/>
            <person name="Kim W."/>
        </authorList>
    </citation>
    <scope>NUCLEOTIDE SEQUENCE [LARGE SCALE GENOMIC DNA]</scope>
    <source>
        <strain evidence="3 4">KCTC 32476</strain>
    </source>
</reference>
<accession>A0A845MIM9</accession>
<dbReference type="Gene3D" id="3.40.50.2020">
    <property type="match status" value="1"/>
</dbReference>
<dbReference type="AlphaFoldDB" id="A0A845MIM9"/>
<evidence type="ECO:0000259" key="2">
    <source>
        <dbReference type="Pfam" id="PF18912"/>
    </source>
</evidence>
<dbReference type="Pfam" id="PF18912">
    <property type="entry name" value="DZR_2"/>
    <property type="match status" value="1"/>
</dbReference>